<feature type="region of interest" description="Disordered" evidence="1">
    <location>
        <begin position="1"/>
        <end position="62"/>
    </location>
</feature>
<accession>A0A0D0RS80</accession>
<dbReference type="Proteomes" id="UP000032102">
    <property type="component" value="Unassembled WGS sequence"/>
</dbReference>
<sequence>MGRSRGQKTRDKNKSTMPQVPKTMKSDGYDVEFSTELADHEDLEAQARAEAAGIRQSKRRKS</sequence>
<dbReference type="EMBL" id="JXTH01000024">
    <property type="protein sequence ID" value="KIQ94447.1"/>
    <property type="molecule type" value="Genomic_DNA"/>
</dbReference>
<proteinExistence type="predicted"/>
<dbReference type="RefSeq" id="WP_043966142.1">
    <property type="nucleotide sequence ID" value="NZ_JXTH01000024.1"/>
</dbReference>
<feature type="compositionally biased region" description="Basic and acidic residues" evidence="1">
    <location>
        <begin position="37"/>
        <end position="47"/>
    </location>
</feature>
<name>A0A0D0RS80_9BACL</name>
<dbReference type="AlphaFoldDB" id="A0A0D0RS80"/>
<evidence type="ECO:0008006" key="4">
    <source>
        <dbReference type="Google" id="ProtNLM"/>
    </source>
</evidence>
<protein>
    <recommendedName>
        <fullName evidence="4">YfhD-like protein</fullName>
    </recommendedName>
</protein>
<reference evidence="2 3" key="1">
    <citation type="submission" date="2015-01" db="EMBL/GenBank/DDBJ databases">
        <title>Draft genome of Anoxybacillus thermarum strain AF/04.</title>
        <authorList>
            <person name="Poli A."/>
            <person name="Nicolaus B."/>
            <person name="Chan K.-G."/>
            <person name="Kahar U.M."/>
            <person name="Yaakob A.S."/>
            <person name="Chan C.S."/>
            <person name="Goh K.M."/>
        </authorList>
    </citation>
    <scope>NUCLEOTIDE SEQUENCE [LARGE SCALE GENOMIC DNA]</scope>
    <source>
        <strain evidence="2 3">AF/04</strain>
    </source>
</reference>
<evidence type="ECO:0000313" key="2">
    <source>
        <dbReference type="EMBL" id="KIQ94447.1"/>
    </source>
</evidence>
<comment type="caution">
    <text evidence="2">The sequence shown here is derived from an EMBL/GenBank/DDBJ whole genome shotgun (WGS) entry which is preliminary data.</text>
</comment>
<organism evidence="2 3">
    <name type="scientific">Anoxybacillus thermarum</name>
    <dbReference type="NCBI Taxonomy" id="404937"/>
    <lineage>
        <taxon>Bacteria</taxon>
        <taxon>Bacillati</taxon>
        <taxon>Bacillota</taxon>
        <taxon>Bacilli</taxon>
        <taxon>Bacillales</taxon>
        <taxon>Anoxybacillaceae</taxon>
        <taxon>Anoxybacillus</taxon>
    </lineage>
</organism>
<gene>
    <name evidence="2" type="ORF">LH47_01480</name>
</gene>
<evidence type="ECO:0000256" key="1">
    <source>
        <dbReference type="SAM" id="MobiDB-lite"/>
    </source>
</evidence>
<dbReference type="PATRIC" id="fig|404937.3.peg.1559"/>
<keyword evidence="3" id="KW-1185">Reference proteome</keyword>
<dbReference type="InterPro" id="IPR025435">
    <property type="entry name" value="YfhD-like"/>
</dbReference>
<evidence type="ECO:0000313" key="3">
    <source>
        <dbReference type="Proteomes" id="UP000032102"/>
    </source>
</evidence>
<dbReference type="Pfam" id="PF14151">
    <property type="entry name" value="YfhD"/>
    <property type="match status" value="1"/>
</dbReference>